<evidence type="ECO:0000313" key="7">
    <source>
        <dbReference type="Proteomes" id="UP001154252"/>
    </source>
</evidence>
<evidence type="ECO:0000256" key="5">
    <source>
        <dbReference type="ARBA" id="ARBA00023136"/>
    </source>
</evidence>
<evidence type="ECO:0000256" key="1">
    <source>
        <dbReference type="ARBA" id="ARBA00004141"/>
    </source>
</evidence>
<sequence>MTILMFNLESLIFIMYRKENLGMYGNELNCMQTCWTIGYVIGEIPSNILLSRIKPRYWIPAMEIGGLFFMRESCLAEYSLSRNAVYHRLLVPERRVGKRSCIFHTSRGIASMFSGYLMDAVFHLGG</sequence>
<keyword evidence="7" id="KW-1185">Reference proteome</keyword>
<name>A0A9W4KKR2_9EURO</name>
<organism evidence="6 7">
    <name type="scientific">Penicillium egyptiacum</name>
    <dbReference type="NCBI Taxonomy" id="1303716"/>
    <lineage>
        <taxon>Eukaryota</taxon>
        <taxon>Fungi</taxon>
        <taxon>Dikarya</taxon>
        <taxon>Ascomycota</taxon>
        <taxon>Pezizomycotina</taxon>
        <taxon>Eurotiomycetes</taxon>
        <taxon>Eurotiomycetidae</taxon>
        <taxon>Eurotiales</taxon>
        <taxon>Aspergillaceae</taxon>
        <taxon>Penicillium</taxon>
    </lineage>
</organism>
<accession>A0A9W4KKR2</accession>
<keyword evidence="4" id="KW-1133">Transmembrane helix</keyword>
<comment type="caution">
    <text evidence="6">The sequence shown here is derived from an EMBL/GenBank/DDBJ whole genome shotgun (WGS) entry which is preliminary data.</text>
</comment>
<dbReference type="EMBL" id="CAJVRC010000882">
    <property type="protein sequence ID" value="CAG8903259.1"/>
    <property type="molecule type" value="Genomic_DNA"/>
</dbReference>
<comment type="subcellular location">
    <subcellularLocation>
        <location evidence="1">Membrane</location>
        <topology evidence="1">Multi-pass membrane protein</topology>
    </subcellularLocation>
</comment>
<dbReference type="InterPro" id="IPR036259">
    <property type="entry name" value="MFS_trans_sf"/>
</dbReference>
<dbReference type="AlphaFoldDB" id="A0A9W4KKR2"/>
<dbReference type="PANTHER" id="PTHR43791:SF39">
    <property type="entry name" value="TRANSPORTER LIZ1_SEO1, PUTATIVE (AFU_ORTHOLOGUE AFUA_3G00980)-RELATED"/>
    <property type="match status" value="1"/>
</dbReference>
<evidence type="ECO:0000256" key="2">
    <source>
        <dbReference type="ARBA" id="ARBA00022448"/>
    </source>
</evidence>
<dbReference type="GO" id="GO:0016020">
    <property type="term" value="C:membrane"/>
    <property type="evidence" value="ECO:0007669"/>
    <property type="project" value="UniProtKB-SubCell"/>
</dbReference>
<evidence type="ECO:0000256" key="4">
    <source>
        <dbReference type="ARBA" id="ARBA00022989"/>
    </source>
</evidence>
<dbReference type="Proteomes" id="UP001154252">
    <property type="component" value="Unassembled WGS sequence"/>
</dbReference>
<dbReference type="OrthoDB" id="3639251at2759"/>
<reference evidence="6" key="1">
    <citation type="submission" date="2021-07" db="EMBL/GenBank/DDBJ databases">
        <authorList>
            <person name="Branca A.L. A."/>
        </authorList>
    </citation>
    <scope>NUCLEOTIDE SEQUENCE</scope>
</reference>
<dbReference type="GO" id="GO:0022857">
    <property type="term" value="F:transmembrane transporter activity"/>
    <property type="evidence" value="ECO:0007669"/>
    <property type="project" value="TreeGrafter"/>
</dbReference>
<protein>
    <submittedName>
        <fullName evidence="6">Uncharacterized protein</fullName>
    </submittedName>
</protein>
<keyword evidence="2" id="KW-0813">Transport</keyword>
<evidence type="ECO:0000313" key="6">
    <source>
        <dbReference type="EMBL" id="CAG8903259.1"/>
    </source>
</evidence>
<keyword evidence="5" id="KW-0472">Membrane</keyword>
<gene>
    <name evidence="6" type="ORF">PEGY_LOCUS7164</name>
</gene>
<dbReference type="SUPFAM" id="SSF103473">
    <property type="entry name" value="MFS general substrate transporter"/>
    <property type="match status" value="1"/>
</dbReference>
<dbReference type="PANTHER" id="PTHR43791">
    <property type="entry name" value="PERMEASE-RELATED"/>
    <property type="match status" value="1"/>
</dbReference>
<evidence type="ECO:0000256" key="3">
    <source>
        <dbReference type="ARBA" id="ARBA00022692"/>
    </source>
</evidence>
<proteinExistence type="predicted"/>
<keyword evidence="3" id="KW-0812">Transmembrane</keyword>